<dbReference type="Proteomes" id="UP000187412">
    <property type="component" value="Unassembled WGS sequence"/>
</dbReference>
<comment type="caution">
    <text evidence="2">The sequence shown here is derived from an EMBL/GenBank/DDBJ whole genome shotgun (WGS) entry which is preliminary data.</text>
</comment>
<gene>
    <name evidence="2" type="ORF">BSK56_04510</name>
</gene>
<reference evidence="2 3" key="1">
    <citation type="submission" date="2016-10" db="EMBL/GenBank/DDBJ databases">
        <title>Paenibacillus species isolates.</title>
        <authorList>
            <person name="Beno S.M."/>
        </authorList>
    </citation>
    <scope>NUCLEOTIDE SEQUENCE [LARGE SCALE GENOMIC DNA]</scope>
    <source>
        <strain evidence="2 3">FSL H7-0744</strain>
    </source>
</reference>
<feature type="signal peptide" evidence="1">
    <location>
        <begin position="1"/>
        <end position="24"/>
    </location>
</feature>
<sequence length="155" mass="17100">MKKKFVSALLSVVVSLSFATAAFAQDEAEPNNIPAQASAITNMKVGELEGQFFLHGSISSSADNDFYVFPGLSNYKQTLTILNDSPSPMNYLNFSVYRYFDLINGKPPIVEKIIAPSSSEKIGFVPVQGELYCVRAYPVGFGSPFDYTFYAVYYP</sequence>
<dbReference type="RefSeq" id="WP_076109514.1">
    <property type="nucleotide sequence ID" value="NZ_MPTB01000004.1"/>
</dbReference>
<accession>A0ABX3HPP1</accession>
<name>A0ABX3HPP1_PAEBO</name>
<evidence type="ECO:0000313" key="3">
    <source>
        <dbReference type="Proteomes" id="UP000187412"/>
    </source>
</evidence>
<dbReference type="Gene3D" id="2.60.120.380">
    <property type="match status" value="1"/>
</dbReference>
<keyword evidence="1" id="KW-0732">Signal</keyword>
<evidence type="ECO:0000256" key="1">
    <source>
        <dbReference type="SAM" id="SignalP"/>
    </source>
</evidence>
<dbReference type="EMBL" id="MPTB01000004">
    <property type="protein sequence ID" value="OMD51890.1"/>
    <property type="molecule type" value="Genomic_DNA"/>
</dbReference>
<proteinExistence type="predicted"/>
<protein>
    <recommendedName>
        <fullName evidence="4">DUF4352 domain-containing protein</fullName>
    </recommendedName>
</protein>
<evidence type="ECO:0008006" key="4">
    <source>
        <dbReference type="Google" id="ProtNLM"/>
    </source>
</evidence>
<organism evidence="2 3">
    <name type="scientific">Paenibacillus borealis</name>
    <dbReference type="NCBI Taxonomy" id="160799"/>
    <lineage>
        <taxon>Bacteria</taxon>
        <taxon>Bacillati</taxon>
        <taxon>Bacillota</taxon>
        <taxon>Bacilli</taxon>
        <taxon>Bacillales</taxon>
        <taxon>Paenibacillaceae</taxon>
        <taxon>Paenibacillus</taxon>
    </lineage>
</organism>
<evidence type="ECO:0000313" key="2">
    <source>
        <dbReference type="EMBL" id="OMD51890.1"/>
    </source>
</evidence>
<feature type="chain" id="PRO_5047033598" description="DUF4352 domain-containing protein" evidence="1">
    <location>
        <begin position="25"/>
        <end position="155"/>
    </location>
</feature>
<keyword evidence="3" id="KW-1185">Reference proteome</keyword>